<feature type="transmembrane region" description="Helical" evidence="8">
    <location>
        <begin position="342"/>
        <end position="361"/>
    </location>
</feature>
<dbReference type="InterPro" id="IPR006593">
    <property type="entry name" value="Cyt_b561/ferric_Rdtase_TM"/>
</dbReference>
<keyword evidence="5 8" id="KW-1133">Transmembrane helix</keyword>
<gene>
    <name evidence="11" type="ORF">BGW36DRAFT_302783</name>
</gene>
<dbReference type="EMBL" id="JAJTJA010000010">
    <property type="protein sequence ID" value="KAH8693031.1"/>
    <property type="molecule type" value="Genomic_DNA"/>
</dbReference>
<feature type="signal peptide" evidence="9">
    <location>
        <begin position="1"/>
        <end position="17"/>
    </location>
</feature>
<dbReference type="CDD" id="cd09630">
    <property type="entry name" value="CDH_like_cytochrome"/>
    <property type="match status" value="1"/>
</dbReference>
<proteinExistence type="predicted"/>
<feature type="region of interest" description="Disordered" evidence="7">
    <location>
        <begin position="393"/>
        <end position="414"/>
    </location>
</feature>
<evidence type="ECO:0000256" key="9">
    <source>
        <dbReference type="SAM" id="SignalP"/>
    </source>
</evidence>
<keyword evidence="6 8" id="KW-0472">Membrane</keyword>
<evidence type="ECO:0000313" key="11">
    <source>
        <dbReference type="EMBL" id="KAH8693031.1"/>
    </source>
</evidence>
<dbReference type="Gene3D" id="1.20.120.1770">
    <property type="match status" value="1"/>
</dbReference>
<keyword evidence="4" id="KW-0249">Electron transport</keyword>
<feature type="transmembrane region" description="Helical" evidence="8">
    <location>
        <begin position="218"/>
        <end position="238"/>
    </location>
</feature>
<feature type="chain" id="PRO_5042174717" description="Cytochrome b561 domain-containing protein" evidence="9">
    <location>
        <begin position="18"/>
        <end position="414"/>
    </location>
</feature>
<protein>
    <recommendedName>
        <fullName evidence="10">Cytochrome b561 domain-containing protein</fullName>
    </recommendedName>
</protein>
<dbReference type="GeneID" id="70242113"/>
<dbReference type="CDD" id="cd08760">
    <property type="entry name" value="Cyt_b561_FRRS1_like"/>
    <property type="match status" value="1"/>
</dbReference>
<evidence type="ECO:0000256" key="1">
    <source>
        <dbReference type="ARBA" id="ARBA00004370"/>
    </source>
</evidence>
<dbReference type="RefSeq" id="XP_046068904.1">
    <property type="nucleotide sequence ID" value="XM_046211826.1"/>
</dbReference>
<evidence type="ECO:0000256" key="7">
    <source>
        <dbReference type="SAM" id="MobiDB-lite"/>
    </source>
</evidence>
<organism evidence="11 12">
    <name type="scientific">Talaromyces proteolyticus</name>
    <dbReference type="NCBI Taxonomy" id="1131652"/>
    <lineage>
        <taxon>Eukaryota</taxon>
        <taxon>Fungi</taxon>
        <taxon>Dikarya</taxon>
        <taxon>Ascomycota</taxon>
        <taxon>Pezizomycotina</taxon>
        <taxon>Eurotiomycetes</taxon>
        <taxon>Eurotiomycetidae</taxon>
        <taxon>Eurotiales</taxon>
        <taxon>Trichocomaceae</taxon>
        <taxon>Talaromyces</taxon>
        <taxon>Talaromyces sect. Bacilispori</taxon>
    </lineage>
</organism>
<keyword evidence="9" id="KW-0732">Signal</keyword>
<dbReference type="AlphaFoldDB" id="A0AAD4PXD9"/>
<dbReference type="Pfam" id="PF16010">
    <property type="entry name" value="CDH-cyt"/>
    <property type="match status" value="1"/>
</dbReference>
<accession>A0AAD4PXD9</accession>
<evidence type="ECO:0000256" key="4">
    <source>
        <dbReference type="ARBA" id="ARBA00022982"/>
    </source>
</evidence>
<dbReference type="GO" id="GO:0016020">
    <property type="term" value="C:membrane"/>
    <property type="evidence" value="ECO:0007669"/>
    <property type="project" value="UniProtKB-SubCell"/>
</dbReference>
<keyword evidence="3 8" id="KW-0812">Transmembrane</keyword>
<dbReference type="Gene3D" id="2.60.40.1210">
    <property type="entry name" value="Cellobiose dehydrogenase, cytochrome domain"/>
    <property type="match status" value="1"/>
</dbReference>
<reference evidence="11" key="1">
    <citation type="submission" date="2021-12" db="EMBL/GenBank/DDBJ databases">
        <title>Convergent genome expansion in fungi linked to evolution of root-endophyte symbiosis.</title>
        <authorList>
            <consortium name="DOE Joint Genome Institute"/>
            <person name="Ke Y.-H."/>
            <person name="Bonito G."/>
            <person name="Liao H.-L."/>
            <person name="Looney B."/>
            <person name="Rojas-Flechas A."/>
            <person name="Nash J."/>
            <person name="Hameed K."/>
            <person name="Schadt C."/>
            <person name="Martin F."/>
            <person name="Crous P.W."/>
            <person name="Miettinen O."/>
            <person name="Magnuson J.K."/>
            <person name="Labbe J."/>
            <person name="Jacobson D."/>
            <person name="Doktycz M.J."/>
            <person name="Veneault-Fourrey C."/>
            <person name="Kuo A."/>
            <person name="Mondo S."/>
            <person name="Calhoun S."/>
            <person name="Riley R."/>
            <person name="Ohm R."/>
            <person name="LaButti K."/>
            <person name="Andreopoulos B."/>
            <person name="Pangilinan J."/>
            <person name="Nolan M."/>
            <person name="Tritt A."/>
            <person name="Clum A."/>
            <person name="Lipzen A."/>
            <person name="Daum C."/>
            <person name="Barry K."/>
            <person name="Grigoriev I.V."/>
            <person name="Vilgalys R."/>
        </authorList>
    </citation>
    <scope>NUCLEOTIDE SEQUENCE</scope>
    <source>
        <strain evidence="11">PMI_201</strain>
    </source>
</reference>
<evidence type="ECO:0000259" key="10">
    <source>
        <dbReference type="SMART" id="SM00665"/>
    </source>
</evidence>
<evidence type="ECO:0000256" key="5">
    <source>
        <dbReference type="ARBA" id="ARBA00022989"/>
    </source>
</evidence>
<feature type="domain" description="Cytochrome b561" evidence="10">
    <location>
        <begin position="218"/>
        <end position="334"/>
    </location>
</feature>
<evidence type="ECO:0000256" key="2">
    <source>
        <dbReference type="ARBA" id="ARBA00022448"/>
    </source>
</evidence>
<evidence type="ECO:0000313" key="12">
    <source>
        <dbReference type="Proteomes" id="UP001201262"/>
    </source>
</evidence>
<dbReference type="PANTHER" id="PTHR47797">
    <property type="entry name" value="DEHYDROGENASE, PUTATIVE (AFU_ORTHOLOGUE AFUA_8G05805)-RELATED"/>
    <property type="match status" value="1"/>
</dbReference>
<feature type="transmembrane region" description="Helical" evidence="8">
    <location>
        <begin position="275"/>
        <end position="296"/>
    </location>
</feature>
<dbReference type="SUPFAM" id="SSF49344">
    <property type="entry name" value="CBD9-like"/>
    <property type="match status" value="1"/>
</dbReference>
<feature type="transmembrane region" description="Helical" evidence="8">
    <location>
        <begin position="250"/>
        <end position="269"/>
    </location>
</feature>
<dbReference type="SMART" id="SM00665">
    <property type="entry name" value="B561"/>
    <property type="match status" value="1"/>
</dbReference>
<evidence type="ECO:0000256" key="6">
    <source>
        <dbReference type="ARBA" id="ARBA00023136"/>
    </source>
</evidence>
<sequence>MSALFCLVLYWLSPALAEIIQYCHDDPVFCFSVTLQQNETSGHDVYLTITATPSDLGGWTSIGFGTGMKDALMFIIYADQDQESLVTSIRTADGHVMPTLFQGHTHDIEVLHADASESKYYAQFVCHSCDVWSPAKIDANGNTSFIYAGTSKQAFHGADLNSKLTVHEYSGVVIGDLSSAWKLHKDDRIPEIKPNEIIGFNEPSKPSQDESVFSRVRVHGFIMTVAFMGLFFAGSLAIRLPLLRAFKYHWVIQLSASFLALGSAAYMILRSTHFGTHKIIGIIVVSSLVVQAAAGYKHHIDFVKIRRRGLFSLVHRWLGRSIFVLGTLNVGLGMYYRGWSTMGMLGWFVIWSAELVSYAYVQLQHRRRTMKEQRGQPVALRDSDSEVFDIGDDLEDEDDIEGIPLMETDKHGAK</sequence>
<evidence type="ECO:0000256" key="3">
    <source>
        <dbReference type="ARBA" id="ARBA00022692"/>
    </source>
</evidence>
<feature type="transmembrane region" description="Helical" evidence="8">
    <location>
        <begin position="317"/>
        <end position="336"/>
    </location>
</feature>
<dbReference type="Proteomes" id="UP001201262">
    <property type="component" value="Unassembled WGS sequence"/>
</dbReference>
<dbReference type="PANTHER" id="PTHR47797:SF3">
    <property type="entry name" value="CYTOCHROME B561 DOMAIN-CONTAINING PROTEIN"/>
    <property type="match status" value="1"/>
</dbReference>
<comment type="subcellular location">
    <subcellularLocation>
        <location evidence="1">Membrane</location>
    </subcellularLocation>
</comment>
<evidence type="ECO:0000256" key="8">
    <source>
        <dbReference type="SAM" id="Phobius"/>
    </source>
</evidence>
<keyword evidence="12" id="KW-1185">Reference proteome</keyword>
<name>A0AAD4PXD9_9EURO</name>
<dbReference type="InterPro" id="IPR015920">
    <property type="entry name" value="Cellobiose_DH-like_cyt"/>
</dbReference>
<keyword evidence="2" id="KW-0813">Transport</keyword>
<comment type="caution">
    <text evidence="11">The sequence shown here is derived from an EMBL/GenBank/DDBJ whole genome shotgun (WGS) entry which is preliminary data.</text>
</comment>